<feature type="transmembrane region" description="Helical" evidence="2">
    <location>
        <begin position="96"/>
        <end position="113"/>
    </location>
</feature>
<name>A0A9P3GC03_9APHY</name>
<evidence type="ECO:0000256" key="2">
    <source>
        <dbReference type="SAM" id="Phobius"/>
    </source>
</evidence>
<feature type="region of interest" description="Disordered" evidence="1">
    <location>
        <begin position="296"/>
        <end position="327"/>
    </location>
</feature>
<feature type="transmembrane region" description="Helical" evidence="2">
    <location>
        <begin position="50"/>
        <end position="71"/>
    </location>
</feature>
<protein>
    <recommendedName>
        <fullName evidence="3">DUF6534 domain-containing protein</fullName>
    </recommendedName>
</protein>
<proteinExistence type="predicted"/>
<sequence>MASPGAQAARVLHGPSLVGIFLNVMLYGVMIAQTHTYYTTFPKDRVRIKVYVAVLLLADTLNSAFNIAWIYNILINNFGNLDALARADWLFESEEAMAGLTAMLVQLFYAWRLRVLTRNAWVVGLVVASSCVSGLCAVGTAVAISMRPEIAGFKSLDVIALPWLISCTVCDVTIAIALTVYLNAHKTGMQRTDNVLNKLIRSTVQIGLLTASFTIAHIVAYLTSHTGIHMIFNYAVVKLYTNSVMSSLNARREHLNSLAGESSLIDIRTPTFARSTGRSLRPEVAITVETHELADDASFPQAKHDGAAKASASESTLDFRHDELTHE</sequence>
<dbReference type="Pfam" id="PF20152">
    <property type="entry name" value="DUF6534"/>
    <property type="match status" value="1"/>
</dbReference>
<accession>A0A9P3GC03</accession>
<feature type="domain" description="DUF6534" evidence="3">
    <location>
        <begin position="168"/>
        <end position="252"/>
    </location>
</feature>
<comment type="caution">
    <text evidence="4">The sequence shown here is derived from an EMBL/GenBank/DDBJ whole genome shotgun (WGS) entry which is preliminary data.</text>
</comment>
<evidence type="ECO:0000256" key="1">
    <source>
        <dbReference type="SAM" id="MobiDB-lite"/>
    </source>
</evidence>
<feature type="transmembrane region" description="Helical" evidence="2">
    <location>
        <begin position="20"/>
        <end position="38"/>
    </location>
</feature>
<evidence type="ECO:0000259" key="3">
    <source>
        <dbReference type="Pfam" id="PF20152"/>
    </source>
</evidence>
<dbReference type="Proteomes" id="UP000703269">
    <property type="component" value="Unassembled WGS sequence"/>
</dbReference>
<feature type="transmembrane region" description="Helical" evidence="2">
    <location>
        <begin position="158"/>
        <end position="182"/>
    </location>
</feature>
<dbReference type="InterPro" id="IPR045339">
    <property type="entry name" value="DUF6534"/>
</dbReference>
<dbReference type="PANTHER" id="PTHR40465:SF1">
    <property type="entry name" value="DUF6534 DOMAIN-CONTAINING PROTEIN"/>
    <property type="match status" value="1"/>
</dbReference>
<feature type="transmembrane region" description="Helical" evidence="2">
    <location>
        <begin position="203"/>
        <end position="222"/>
    </location>
</feature>
<dbReference type="PANTHER" id="PTHR40465">
    <property type="entry name" value="CHROMOSOME 1, WHOLE GENOME SHOTGUN SEQUENCE"/>
    <property type="match status" value="1"/>
</dbReference>
<evidence type="ECO:0000313" key="4">
    <source>
        <dbReference type="EMBL" id="GJE91847.1"/>
    </source>
</evidence>
<keyword evidence="2" id="KW-0472">Membrane</keyword>
<dbReference type="AlphaFoldDB" id="A0A9P3GC03"/>
<dbReference type="EMBL" id="BPQB01000023">
    <property type="protein sequence ID" value="GJE91847.1"/>
    <property type="molecule type" value="Genomic_DNA"/>
</dbReference>
<keyword evidence="2" id="KW-1133">Transmembrane helix</keyword>
<keyword evidence="5" id="KW-1185">Reference proteome</keyword>
<organism evidence="4 5">
    <name type="scientific">Phanerochaete sordida</name>
    <dbReference type="NCBI Taxonomy" id="48140"/>
    <lineage>
        <taxon>Eukaryota</taxon>
        <taxon>Fungi</taxon>
        <taxon>Dikarya</taxon>
        <taxon>Basidiomycota</taxon>
        <taxon>Agaricomycotina</taxon>
        <taxon>Agaricomycetes</taxon>
        <taxon>Polyporales</taxon>
        <taxon>Phanerochaetaceae</taxon>
        <taxon>Phanerochaete</taxon>
    </lineage>
</organism>
<keyword evidence="2" id="KW-0812">Transmembrane</keyword>
<evidence type="ECO:0000313" key="5">
    <source>
        <dbReference type="Proteomes" id="UP000703269"/>
    </source>
</evidence>
<gene>
    <name evidence="4" type="ORF">PsYK624_079980</name>
</gene>
<feature type="compositionally biased region" description="Basic and acidic residues" evidence="1">
    <location>
        <begin position="317"/>
        <end position="327"/>
    </location>
</feature>
<feature type="transmembrane region" description="Helical" evidence="2">
    <location>
        <begin position="120"/>
        <end position="146"/>
    </location>
</feature>
<dbReference type="OrthoDB" id="3183258at2759"/>
<reference evidence="4 5" key="1">
    <citation type="submission" date="2021-08" db="EMBL/GenBank/DDBJ databases">
        <title>Draft Genome Sequence of Phanerochaete sordida strain YK-624.</title>
        <authorList>
            <person name="Mori T."/>
            <person name="Dohra H."/>
            <person name="Suzuki T."/>
            <person name="Kawagishi H."/>
            <person name="Hirai H."/>
        </authorList>
    </citation>
    <scope>NUCLEOTIDE SEQUENCE [LARGE SCALE GENOMIC DNA]</scope>
    <source>
        <strain evidence="4 5">YK-624</strain>
    </source>
</reference>